<dbReference type="Proteomes" id="UP000003111">
    <property type="component" value="Unassembled WGS sequence"/>
</dbReference>
<reference evidence="1" key="1">
    <citation type="submission" date="2010-08" db="EMBL/GenBank/DDBJ databases">
        <authorList>
            <person name="Muzny D."/>
            <person name="Qin X."/>
            <person name="Buhay C."/>
            <person name="Dugan-Rocha S."/>
            <person name="Ding Y."/>
            <person name="Chen G."/>
            <person name="Hawes A."/>
            <person name="Holder M."/>
            <person name="Jhangiani S."/>
            <person name="Johnson A."/>
            <person name="Khan Z."/>
            <person name="Li Z."/>
            <person name="Liu W."/>
            <person name="Liu X."/>
            <person name="Perez L."/>
            <person name="Shen H."/>
            <person name="Wang Q."/>
            <person name="Watt J."/>
            <person name="Xi L."/>
            <person name="Xin Y."/>
            <person name="Zhou J."/>
            <person name="Deng J."/>
            <person name="Jiang H."/>
            <person name="Liu Y."/>
            <person name="Qu J."/>
            <person name="Song X.-Z."/>
            <person name="Zhang L."/>
            <person name="Villasana D."/>
            <person name="Johnson A."/>
            <person name="Liu J."/>
            <person name="Liyanage D."/>
            <person name="Lorensuhewa L."/>
            <person name="Robinson T."/>
            <person name="Song A."/>
            <person name="Song B.-B."/>
            <person name="Dinh H."/>
            <person name="Thornton R."/>
            <person name="Coyle M."/>
            <person name="Francisco L."/>
            <person name="Jackson L."/>
            <person name="Javaid M."/>
            <person name="Korchina V."/>
            <person name="Kovar C."/>
            <person name="Mata R."/>
            <person name="Mathew T."/>
            <person name="Ngo R."/>
            <person name="Nguyen L."/>
            <person name="Nguyen N."/>
            <person name="Okwuonu G."/>
            <person name="Ongeri F."/>
            <person name="Pham C."/>
            <person name="Simmons D."/>
            <person name="Wilczek-Boney K."/>
            <person name="Hale W."/>
            <person name="Jakkamsetti A."/>
            <person name="Pham P."/>
            <person name="Ruth R."/>
            <person name="San Lucas F."/>
            <person name="Warren J."/>
            <person name="Zhang J."/>
            <person name="Zhao Z."/>
            <person name="Zhou C."/>
            <person name="Zhu D."/>
            <person name="Lee S."/>
            <person name="Bess C."/>
            <person name="Blankenburg K."/>
            <person name="Forbes L."/>
            <person name="Fu Q."/>
            <person name="Gubbala S."/>
            <person name="Hirani K."/>
            <person name="Jayaseelan J.C."/>
            <person name="Lara F."/>
            <person name="Munidasa M."/>
            <person name="Palculict T."/>
            <person name="Patil S."/>
            <person name="Pu L.-L."/>
            <person name="Saada N."/>
            <person name="Tang L."/>
            <person name="Weissenberger G."/>
            <person name="Zhu Y."/>
            <person name="Hemphill L."/>
            <person name="Shang Y."/>
            <person name="Youmans B."/>
            <person name="Ayvaz T."/>
            <person name="Ross M."/>
            <person name="Santibanez J."/>
            <person name="Aqrawi P."/>
            <person name="Gross S."/>
            <person name="Joshi V."/>
            <person name="Fowler G."/>
            <person name="Nazareth L."/>
            <person name="Reid J."/>
            <person name="Worley K."/>
            <person name="Petrosino J."/>
            <person name="Highlander S."/>
            <person name="Gibbs R."/>
        </authorList>
    </citation>
    <scope>NUCLEOTIDE SEQUENCE [LARGE SCALE GENOMIC DNA]</scope>
    <source>
        <strain evidence="1">DSM 15272</strain>
    </source>
</reference>
<dbReference type="AlphaFoldDB" id="E2SDW9"/>
<evidence type="ECO:0000313" key="1">
    <source>
        <dbReference type="EMBL" id="EFQ82696.1"/>
    </source>
</evidence>
<organism evidence="1 2">
    <name type="scientific">Aeromicrobium marinum DSM 15272</name>
    <dbReference type="NCBI Taxonomy" id="585531"/>
    <lineage>
        <taxon>Bacteria</taxon>
        <taxon>Bacillati</taxon>
        <taxon>Actinomycetota</taxon>
        <taxon>Actinomycetes</taxon>
        <taxon>Propionibacteriales</taxon>
        <taxon>Nocardioidaceae</taxon>
        <taxon>Aeromicrobium</taxon>
    </lineage>
</organism>
<dbReference type="EMBL" id="ACLF03000006">
    <property type="protein sequence ID" value="EFQ82696.1"/>
    <property type="molecule type" value="Genomic_DNA"/>
</dbReference>
<dbReference type="HOGENOM" id="CLU_779950_0_0_11"/>
<accession>E2SDW9</accession>
<gene>
    <name evidence="1" type="ORF">HMPREF0063_11905</name>
</gene>
<keyword evidence="2" id="KW-1185">Reference proteome</keyword>
<proteinExistence type="predicted"/>
<name>E2SDW9_9ACTN</name>
<dbReference type="OrthoDB" id="4965516at2"/>
<comment type="caution">
    <text evidence="1">The sequence shown here is derived from an EMBL/GenBank/DDBJ whole genome shotgun (WGS) entry which is preliminary data.</text>
</comment>
<evidence type="ECO:0000313" key="2">
    <source>
        <dbReference type="Proteomes" id="UP000003111"/>
    </source>
</evidence>
<dbReference type="Gene3D" id="2.60.120.40">
    <property type="match status" value="1"/>
</dbReference>
<evidence type="ECO:0008006" key="3">
    <source>
        <dbReference type="Google" id="ProtNLM"/>
    </source>
</evidence>
<sequence length="355" mass="36652">MSMNQGFPAAEGPSFGALASDVRRDISGLLSLNSGDSADVRLGVFRDSDVAIVSGTSATSPPTYSVRALVAVVEGPVLVATTGTTIVESTAPPGSNPRIDVIWIRQRRISGDGGSETDPIAELGVTQGSPNPVPAVPAIPAGALALAQSLVQPADAATNAADITQTHRWTVARGAPIPVRTLAERATITPVVGTRVLRLDTGGIQRYDPASVWVDDGAGPVVSAFRSLALDPAPTAVGTYEVPFTGVDEDPAGMWSAGNPGRLTAKVAGVYRLSATGGWNSPTTVTGAQISVNGTPVRLGITTGTAQQTAQVEVHRRLNVGDFATMQMYNERSGGNTILTVADRRPLMTAQWIAP</sequence>
<dbReference type="InterPro" id="IPR008983">
    <property type="entry name" value="Tumour_necrosis_fac-like_dom"/>
</dbReference>
<dbReference type="RefSeq" id="WP_007076997.1">
    <property type="nucleotide sequence ID" value="NZ_CM001024.1"/>
</dbReference>
<dbReference type="eggNOG" id="ENOG5033P5I">
    <property type="taxonomic scope" value="Bacteria"/>
</dbReference>
<protein>
    <recommendedName>
        <fullName evidence="3">Minor tail protein</fullName>
    </recommendedName>
</protein>
<dbReference type="STRING" id="585531.HMPREF0063_11905"/>